<dbReference type="Proteomes" id="UP001374584">
    <property type="component" value="Unassembled WGS sequence"/>
</dbReference>
<gene>
    <name evidence="2" type="ORF">VNO80_17131</name>
</gene>
<evidence type="ECO:0000313" key="2">
    <source>
        <dbReference type="EMBL" id="KAK7357834.1"/>
    </source>
</evidence>
<proteinExistence type="predicted"/>
<evidence type="ECO:0000256" key="1">
    <source>
        <dbReference type="SAM" id="Phobius"/>
    </source>
</evidence>
<reference evidence="2 3" key="1">
    <citation type="submission" date="2024-01" db="EMBL/GenBank/DDBJ databases">
        <title>The genomes of 5 underutilized Papilionoideae crops provide insights into root nodulation and disease resistanc.</title>
        <authorList>
            <person name="Jiang F."/>
        </authorList>
    </citation>
    <scope>NUCLEOTIDE SEQUENCE [LARGE SCALE GENOMIC DNA]</scope>
    <source>
        <strain evidence="2">JINMINGXINNONG_FW02</strain>
        <tissue evidence="2">Leaves</tissue>
    </source>
</reference>
<evidence type="ECO:0000313" key="3">
    <source>
        <dbReference type="Proteomes" id="UP001374584"/>
    </source>
</evidence>
<feature type="transmembrane region" description="Helical" evidence="1">
    <location>
        <begin position="6"/>
        <end position="31"/>
    </location>
</feature>
<organism evidence="2 3">
    <name type="scientific">Phaseolus coccineus</name>
    <name type="common">Scarlet runner bean</name>
    <name type="synonym">Phaseolus multiflorus</name>
    <dbReference type="NCBI Taxonomy" id="3886"/>
    <lineage>
        <taxon>Eukaryota</taxon>
        <taxon>Viridiplantae</taxon>
        <taxon>Streptophyta</taxon>
        <taxon>Embryophyta</taxon>
        <taxon>Tracheophyta</taxon>
        <taxon>Spermatophyta</taxon>
        <taxon>Magnoliopsida</taxon>
        <taxon>eudicotyledons</taxon>
        <taxon>Gunneridae</taxon>
        <taxon>Pentapetalae</taxon>
        <taxon>rosids</taxon>
        <taxon>fabids</taxon>
        <taxon>Fabales</taxon>
        <taxon>Fabaceae</taxon>
        <taxon>Papilionoideae</taxon>
        <taxon>50 kb inversion clade</taxon>
        <taxon>NPAAA clade</taxon>
        <taxon>indigoferoid/millettioid clade</taxon>
        <taxon>Phaseoleae</taxon>
        <taxon>Phaseolus</taxon>
    </lineage>
</organism>
<keyword evidence="1" id="KW-0812">Transmembrane</keyword>
<keyword evidence="3" id="KW-1185">Reference proteome</keyword>
<dbReference type="EMBL" id="JAYMYR010000006">
    <property type="protein sequence ID" value="KAK7357834.1"/>
    <property type="molecule type" value="Genomic_DNA"/>
</dbReference>
<accession>A0AAN9MSL1</accession>
<keyword evidence="1" id="KW-1133">Transmembrane helix</keyword>
<protein>
    <submittedName>
        <fullName evidence="2">Uncharacterized protein</fullName>
    </submittedName>
</protein>
<dbReference type="AlphaFoldDB" id="A0AAN9MSL1"/>
<keyword evidence="1" id="KW-0472">Membrane</keyword>
<name>A0AAN9MSL1_PHACN</name>
<comment type="caution">
    <text evidence="2">The sequence shown here is derived from an EMBL/GenBank/DDBJ whole genome shotgun (WGS) entry which is preliminary data.</text>
</comment>
<sequence length="79" mass="8717">MYGLVVYIATMFLALYRLFPLSLSSLSIYLFKLKLLTRAAGVMPLHASTTSISIRQRPLTLAIAANSTTRILDTIILVS</sequence>